<gene>
    <name evidence="9" type="ORF">GCM10010862_28590</name>
</gene>
<dbReference type="Pfam" id="PF00528">
    <property type="entry name" value="BPD_transp_1"/>
    <property type="match status" value="1"/>
</dbReference>
<feature type="transmembrane region" description="Helical" evidence="7">
    <location>
        <begin position="283"/>
        <end position="305"/>
    </location>
</feature>
<feature type="domain" description="ABC transmembrane type-1" evidence="8">
    <location>
        <begin position="91"/>
        <end position="304"/>
    </location>
</feature>
<dbReference type="InterPro" id="IPR000515">
    <property type="entry name" value="MetI-like"/>
</dbReference>
<protein>
    <submittedName>
        <fullName evidence="9">Sugar ABC transporter permease</fullName>
    </submittedName>
</protein>
<dbReference type="SUPFAM" id="SSF161098">
    <property type="entry name" value="MetI-like"/>
    <property type="match status" value="1"/>
</dbReference>
<evidence type="ECO:0000256" key="1">
    <source>
        <dbReference type="ARBA" id="ARBA00004651"/>
    </source>
</evidence>
<evidence type="ECO:0000256" key="2">
    <source>
        <dbReference type="ARBA" id="ARBA00022448"/>
    </source>
</evidence>
<feature type="transmembrane region" description="Helical" evidence="7">
    <location>
        <begin position="30"/>
        <end position="51"/>
    </location>
</feature>
<feature type="transmembrane region" description="Helical" evidence="7">
    <location>
        <begin position="177"/>
        <end position="200"/>
    </location>
</feature>
<dbReference type="InterPro" id="IPR051393">
    <property type="entry name" value="ABC_transporter_permease"/>
</dbReference>
<evidence type="ECO:0000256" key="4">
    <source>
        <dbReference type="ARBA" id="ARBA00022692"/>
    </source>
</evidence>
<dbReference type="Proteomes" id="UP001156691">
    <property type="component" value="Unassembled WGS sequence"/>
</dbReference>
<keyword evidence="6 7" id="KW-0472">Membrane</keyword>
<dbReference type="PROSITE" id="PS50928">
    <property type="entry name" value="ABC_TM1"/>
    <property type="match status" value="1"/>
</dbReference>
<evidence type="ECO:0000256" key="5">
    <source>
        <dbReference type="ARBA" id="ARBA00022989"/>
    </source>
</evidence>
<comment type="similarity">
    <text evidence="7">Belongs to the binding-protein-dependent transport system permease family.</text>
</comment>
<feature type="transmembrane region" description="Helical" evidence="7">
    <location>
        <begin position="128"/>
        <end position="149"/>
    </location>
</feature>
<dbReference type="RefSeq" id="WP_284340990.1">
    <property type="nucleotide sequence ID" value="NZ_BSNS01000011.1"/>
</dbReference>
<feature type="transmembrane region" description="Helical" evidence="7">
    <location>
        <begin position="95"/>
        <end position="116"/>
    </location>
</feature>
<sequence>MARDMASLSEVSEAGEERVSSLARFGANAFPYFLLAPALIILSVIFIYPLAHGLWLSLHDYNLNTPWKGMQFVGLANYFELFQERSFYQSLGRTLYWVVGSVGGELAVGMIAALLLNQTFVGRSVARAIILIPWAVPTVLAAIVFSTMFNTLGIINEVLLGARIISQPIPWLSSTDWAMPTLIIAHIWKSFPFVTIVLLAGLQSIPRELYEAAEIDGAGEWAKFWNVTIPGLRGVMVIAVLLTTIFSLKGVDFQYIMTYGGPADSTKVIAFHAYRTAFAEFDFGMASAIAFVIMIITSIICFFYLQLRGTE</sequence>
<name>A0ABQ5W7M4_9HYPH</name>
<dbReference type="PANTHER" id="PTHR30193">
    <property type="entry name" value="ABC TRANSPORTER PERMEASE PROTEIN"/>
    <property type="match status" value="1"/>
</dbReference>
<accession>A0ABQ5W7M4</accession>
<organism evidence="9 10">
    <name type="scientific">Devosia nitrariae</name>
    <dbReference type="NCBI Taxonomy" id="2071872"/>
    <lineage>
        <taxon>Bacteria</taxon>
        <taxon>Pseudomonadati</taxon>
        <taxon>Pseudomonadota</taxon>
        <taxon>Alphaproteobacteria</taxon>
        <taxon>Hyphomicrobiales</taxon>
        <taxon>Devosiaceae</taxon>
        <taxon>Devosia</taxon>
    </lineage>
</organism>
<dbReference type="Gene3D" id="1.10.3720.10">
    <property type="entry name" value="MetI-like"/>
    <property type="match status" value="1"/>
</dbReference>
<keyword evidence="10" id="KW-1185">Reference proteome</keyword>
<evidence type="ECO:0000313" key="9">
    <source>
        <dbReference type="EMBL" id="GLQ55600.1"/>
    </source>
</evidence>
<evidence type="ECO:0000259" key="8">
    <source>
        <dbReference type="PROSITE" id="PS50928"/>
    </source>
</evidence>
<evidence type="ECO:0000256" key="3">
    <source>
        <dbReference type="ARBA" id="ARBA00022475"/>
    </source>
</evidence>
<keyword evidence="5 7" id="KW-1133">Transmembrane helix</keyword>
<keyword evidence="4 7" id="KW-0812">Transmembrane</keyword>
<proteinExistence type="inferred from homology"/>
<evidence type="ECO:0000256" key="6">
    <source>
        <dbReference type="ARBA" id="ARBA00023136"/>
    </source>
</evidence>
<comment type="caution">
    <text evidence="9">The sequence shown here is derived from an EMBL/GenBank/DDBJ whole genome shotgun (WGS) entry which is preliminary data.</text>
</comment>
<reference evidence="10" key="1">
    <citation type="journal article" date="2019" name="Int. J. Syst. Evol. Microbiol.">
        <title>The Global Catalogue of Microorganisms (GCM) 10K type strain sequencing project: providing services to taxonomists for standard genome sequencing and annotation.</title>
        <authorList>
            <consortium name="The Broad Institute Genomics Platform"/>
            <consortium name="The Broad Institute Genome Sequencing Center for Infectious Disease"/>
            <person name="Wu L."/>
            <person name="Ma J."/>
        </authorList>
    </citation>
    <scope>NUCLEOTIDE SEQUENCE [LARGE SCALE GENOMIC DNA]</scope>
    <source>
        <strain evidence="10">NBRC 112416</strain>
    </source>
</reference>
<evidence type="ECO:0000256" key="7">
    <source>
        <dbReference type="RuleBase" id="RU363032"/>
    </source>
</evidence>
<dbReference type="CDD" id="cd06261">
    <property type="entry name" value="TM_PBP2"/>
    <property type="match status" value="1"/>
</dbReference>
<feature type="transmembrane region" description="Helical" evidence="7">
    <location>
        <begin position="231"/>
        <end position="248"/>
    </location>
</feature>
<dbReference type="PANTHER" id="PTHR30193:SF37">
    <property type="entry name" value="INNER MEMBRANE ABC TRANSPORTER PERMEASE PROTEIN YCJO"/>
    <property type="match status" value="1"/>
</dbReference>
<dbReference type="InterPro" id="IPR035906">
    <property type="entry name" value="MetI-like_sf"/>
</dbReference>
<keyword evidence="2 7" id="KW-0813">Transport</keyword>
<evidence type="ECO:0000313" key="10">
    <source>
        <dbReference type="Proteomes" id="UP001156691"/>
    </source>
</evidence>
<dbReference type="EMBL" id="BSNS01000011">
    <property type="protein sequence ID" value="GLQ55600.1"/>
    <property type="molecule type" value="Genomic_DNA"/>
</dbReference>
<comment type="subcellular location">
    <subcellularLocation>
        <location evidence="1 7">Cell membrane</location>
        <topology evidence="1 7">Multi-pass membrane protein</topology>
    </subcellularLocation>
</comment>
<keyword evidence="3" id="KW-1003">Cell membrane</keyword>